<dbReference type="AlphaFoldDB" id="A0AAN7IZB6"/>
<sequence length="99" mass="11506">MPEHSGYKWLVTADVESLAWDSHTEHSFVVKLWDLSNIQPSCVVQKQYGTHVHYLILGSINDLKIISSKRLLNPSLDVNRLEDEWGFCFLLSKRFLFLT</sequence>
<dbReference type="EMBL" id="JAXUIC010000004">
    <property type="protein sequence ID" value="KAK4592107.1"/>
    <property type="molecule type" value="Genomic_DNA"/>
</dbReference>
<evidence type="ECO:0000313" key="1">
    <source>
        <dbReference type="EMBL" id="KAK4592107.1"/>
    </source>
</evidence>
<protein>
    <submittedName>
        <fullName evidence="1">Uncharacterized protein</fullName>
    </submittedName>
</protein>
<evidence type="ECO:0000313" key="2">
    <source>
        <dbReference type="Proteomes" id="UP001324115"/>
    </source>
</evidence>
<accession>A0AAN7IZB6</accession>
<reference evidence="1 2" key="1">
    <citation type="journal article" date="2023" name="G3 (Bethesda)">
        <title>A haplotype-resolved chromosome-scale genome for Quercus rubra L. provides insights into the genetics of adaptive traits for red oak species.</title>
        <authorList>
            <person name="Kapoor B."/>
            <person name="Jenkins J."/>
            <person name="Schmutz J."/>
            <person name="Zhebentyayeva T."/>
            <person name="Kuelheim C."/>
            <person name="Coggeshall M."/>
            <person name="Heim C."/>
            <person name="Lasky J.R."/>
            <person name="Leites L."/>
            <person name="Islam-Faridi N."/>
            <person name="Romero-Severson J."/>
            <person name="DeLeo V.L."/>
            <person name="Lucas S.M."/>
            <person name="Lazic D."/>
            <person name="Gailing O."/>
            <person name="Carlson J."/>
            <person name="Staton M."/>
        </authorList>
    </citation>
    <scope>NUCLEOTIDE SEQUENCE [LARGE SCALE GENOMIC DNA]</scope>
    <source>
        <strain evidence="1">Pseudo-F2</strain>
    </source>
</reference>
<name>A0AAN7IZB6_QUERU</name>
<keyword evidence="2" id="KW-1185">Reference proteome</keyword>
<gene>
    <name evidence="1" type="ORF">RGQ29_016558</name>
</gene>
<organism evidence="1 2">
    <name type="scientific">Quercus rubra</name>
    <name type="common">Northern red oak</name>
    <name type="synonym">Quercus borealis</name>
    <dbReference type="NCBI Taxonomy" id="3512"/>
    <lineage>
        <taxon>Eukaryota</taxon>
        <taxon>Viridiplantae</taxon>
        <taxon>Streptophyta</taxon>
        <taxon>Embryophyta</taxon>
        <taxon>Tracheophyta</taxon>
        <taxon>Spermatophyta</taxon>
        <taxon>Magnoliopsida</taxon>
        <taxon>eudicotyledons</taxon>
        <taxon>Gunneridae</taxon>
        <taxon>Pentapetalae</taxon>
        <taxon>rosids</taxon>
        <taxon>fabids</taxon>
        <taxon>Fagales</taxon>
        <taxon>Fagaceae</taxon>
        <taxon>Quercus</taxon>
    </lineage>
</organism>
<dbReference type="Proteomes" id="UP001324115">
    <property type="component" value="Unassembled WGS sequence"/>
</dbReference>
<comment type="caution">
    <text evidence="1">The sequence shown here is derived from an EMBL/GenBank/DDBJ whole genome shotgun (WGS) entry which is preliminary data.</text>
</comment>
<proteinExistence type="predicted"/>